<dbReference type="SUPFAM" id="SSF52402">
    <property type="entry name" value="Adenine nucleotide alpha hydrolases-like"/>
    <property type="match status" value="1"/>
</dbReference>
<dbReference type="PATRIC" id="fig|1187852.3.peg.3647"/>
<proteinExistence type="inferred from homology"/>
<dbReference type="InterPro" id="IPR014729">
    <property type="entry name" value="Rossmann-like_a/b/a_fold"/>
</dbReference>
<dbReference type="RefSeq" id="WP_048449697.1">
    <property type="nucleotide sequence ID" value="NZ_JBNNPJ010000196.1"/>
</dbReference>
<dbReference type="PANTHER" id="PTHR46268:SF15">
    <property type="entry name" value="UNIVERSAL STRESS PROTEIN HP_0031"/>
    <property type="match status" value="1"/>
</dbReference>
<accession>A0A0J6TA97</accession>
<evidence type="ECO:0000256" key="1">
    <source>
        <dbReference type="ARBA" id="ARBA00008791"/>
    </source>
</evidence>
<dbReference type="PANTHER" id="PTHR46268">
    <property type="entry name" value="STRESS RESPONSE PROTEIN NHAX"/>
    <property type="match status" value="1"/>
</dbReference>
<dbReference type="InterPro" id="IPR006016">
    <property type="entry name" value="UspA"/>
</dbReference>
<dbReference type="CDD" id="cd00293">
    <property type="entry name" value="USP-like"/>
    <property type="match status" value="1"/>
</dbReference>
<dbReference type="Pfam" id="PF00582">
    <property type="entry name" value="Usp"/>
    <property type="match status" value="1"/>
</dbReference>
<dbReference type="Gene3D" id="3.40.50.620">
    <property type="entry name" value="HUPs"/>
    <property type="match status" value="1"/>
</dbReference>
<evidence type="ECO:0000259" key="2">
    <source>
        <dbReference type="Pfam" id="PF00582"/>
    </source>
</evidence>
<protein>
    <submittedName>
        <fullName evidence="3">Universal stress protein</fullName>
    </submittedName>
</protein>
<comment type="caution">
    <text evidence="3">The sequence shown here is derived from an EMBL/GenBank/DDBJ whole genome shotgun (WGS) entry which is preliminary data.</text>
</comment>
<dbReference type="AlphaFoldDB" id="A0A0J6TA97"/>
<reference evidence="3 4" key="1">
    <citation type="submission" date="2015-03" db="EMBL/GenBank/DDBJ databases">
        <title>Genome sequencing of Methylobacterium tarhaniae DSM 25844.</title>
        <authorList>
            <person name="Chaudhry V."/>
            <person name="Patil P.B."/>
        </authorList>
    </citation>
    <scope>NUCLEOTIDE SEQUENCE [LARGE SCALE GENOMIC DNA]</scope>
    <source>
        <strain evidence="3 4">DSM 25844</strain>
    </source>
</reference>
<dbReference type="InterPro" id="IPR006015">
    <property type="entry name" value="Universal_stress_UspA"/>
</dbReference>
<dbReference type="Proteomes" id="UP000036449">
    <property type="component" value="Unassembled WGS sequence"/>
</dbReference>
<comment type="similarity">
    <text evidence="1">Belongs to the universal stress protein A family.</text>
</comment>
<dbReference type="OrthoDB" id="5564966at2"/>
<feature type="domain" description="UspA" evidence="2">
    <location>
        <begin position="1"/>
        <end position="143"/>
    </location>
</feature>
<sequence length="143" mass="15540">MYRHILVPTDGTPLSAAAVKKAMSLARSVGAKVTALTVVHRLPVLGLGGSYAYMDEFWRDAHGEADRRLGEAEEEAKRDGVSCDVVKVEDRQPYEAIIEAAEARGCDLIVMASHGRRGLSALVIGSETLKVLTYSKLPVLVYR</sequence>
<dbReference type="PRINTS" id="PR01438">
    <property type="entry name" value="UNVRSLSTRESS"/>
</dbReference>
<keyword evidence="4" id="KW-1185">Reference proteome</keyword>
<gene>
    <name evidence="3" type="ORF">VQ03_04755</name>
</gene>
<evidence type="ECO:0000313" key="3">
    <source>
        <dbReference type="EMBL" id="KMO44235.1"/>
    </source>
</evidence>
<dbReference type="EMBL" id="LABZ01000025">
    <property type="protein sequence ID" value="KMO44235.1"/>
    <property type="molecule type" value="Genomic_DNA"/>
</dbReference>
<evidence type="ECO:0000313" key="4">
    <source>
        <dbReference type="Proteomes" id="UP000036449"/>
    </source>
</evidence>
<name>A0A0J6TA97_9HYPH</name>
<organism evidence="3 4">
    <name type="scientific">Methylobacterium tarhaniae</name>
    <dbReference type="NCBI Taxonomy" id="1187852"/>
    <lineage>
        <taxon>Bacteria</taxon>
        <taxon>Pseudomonadati</taxon>
        <taxon>Pseudomonadota</taxon>
        <taxon>Alphaproteobacteria</taxon>
        <taxon>Hyphomicrobiales</taxon>
        <taxon>Methylobacteriaceae</taxon>
        <taxon>Methylobacterium</taxon>
    </lineage>
</organism>